<protein>
    <submittedName>
        <fullName evidence="2">Methyltransferase type 12</fullName>
    </submittedName>
</protein>
<evidence type="ECO:0000313" key="3">
    <source>
        <dbReference type="Proteomes" id="UP000194798"/>
    </source>
</evidence>
<dbReference type="Proteomes" id="UP000194798">
    <property type="component" value="Unassembled WGS sequence"/>
</dbReference>
<dbReference type="EMBL" id="MSLT01000012">
    <property type="protein sequence ID" value="OUD14437.1"/>
    <property type="molecule type" value="Genomic_DNA"/>
</dbReference>
<dbReference type="GO" id="GO:0008168">
    <property type="term" value="F:methyltransferase activity"/>
    <property type="evidence" value="ECO:0007669"/>
    <property type="project" value="UniProtKB-KW"/>
</dbReference>
<evidence type="ECO:0000313" key="2">
    <source>
        <dbReference type="EMBL" id="OUD14437.1"/>
    </source>
</evidence>
<dbReference type="Gene3D" id="3.40.50.150">
    <property type="entry name" value="Vaccinia Virus protein VP39"/>
    <property type="match status" value="1"/>
</dbReference>
<gene>
    <name evidence="2" type="ORF">TPSD3_09015</name>
</gene>
<keyword evidence="2" id="KW-0808">Transferase</keyword>
<dbReference type="CDD" id="cd02440">
    <property type="entry name" value="AdoMet_MTases"/>
    <property type="match status" value="1"/>
</dbReference>
<comment type="caution">
    <text evidence="2">The sequence shown here is derived from an EMBL/GenBank/DDBJ whole genome shotgun (WGS) entry which is preliminary data.</text>
</comment>
<evidence type="ECO:0000259" key="1">
    <source>
        <dbReference type="Pfam" id="PF13847"/>
    </source>
</evidence>
<dbReference type="AlphaFoldDB" id="A0A251X9N1"/>
<name>A0A251X9N1_9GAMM</name>
<dbReference type="Pfam" id="PF13847">
    <property type="entry name" value="Methyltransf_31"/>
    <property type="match status" value="1"/>
</dbReference>
<dbReference type="OrthoDB" id="5794052at2"/>
<dbReference type="PANTHER" id="PTHR43861:SF1">
    <property type="entry name" value="TRANS-ACONITATE 2-METHYLTRANSFERASE"/>
    <property type="match status" value="1"/>
</dbReference>
<accession>A0A251X9N1</accession>
<dbReference type="SUPFAM" id="SSF53335">
    <property type="entry name" value="S-adenosyl-L-methionine-dependent methyltransferases"/>
    <property type="match status" value="1"/>
</dbReference>
<dbReference type="GO" id="GO:0032259">
    <property type="term" value="P:methylation"/>
    <property type="evidence" value="ECO:0007669"/>
    <property type="project" value="UniProtKB-KW"/>
</dbReference>
<reference evidence="2 3" key="1">
    <citation type="submission" date="2016-12" db="EMBL/GenBank/DDBJ databases">
        <title>Thioflexothrix psekupsii D3 genome sequencing and assembly.</title>
        <authorList>
            <person name="Fomenkov A."/>
            <person name="Vincze T."/>
            <person name="Grabovich M."/>
            <person name="Anton B.P."/>
            <person name="Dubinina G."/>
            <person name="Orlova M."/>
            <person name="Belousova E."/>
            <person name="Roberts R.J."/>
        </authorList>
    </citation>
    <scope>NUCLEOTIDE SEQUENCE [LARGE SCALE GENOMIC DNA]</scope>
    <source>
        <strain evidence="2">D3</strain>
    </source>
</reference>
<organism evidence="2 3">
    <name type="scientific">Thioflexithrix psekupsensis</name>
    <dbReference type="NCBI Taxonomy" id="1570016"/>
    <lineage>
        <taxon>Bacteria</taxon>
        <taxon>Pseudomonadati</taxon>
        <taxon>Pseudomonadota</taxon>
        <taxon>Gammaproteobacteria</taxon>
        <taxon>Thiotrichales</taxon>
        <taxon>Thioflexithrix</taxon>
    </lineage>
</organism>
<sequence length="215" mass="25188">MNQTDVMDRMYRYQRYIYDATRKYYLFGRDTLINTMTITPGQHVLEMGCGTARNLIKLAQRYPQTAWYGIDASHEMLRTAQLKVEKGGYQSRIRLKQGLAEQFDYQKDFGLNQGFDRVFFSYTLSMIPCWQAALEAGLANTKPGGELYIVDFSDQRDLPRWFRHLLVWWLDLFGVHHQPELLPYLEKRAREGAGQLHVTSLGGHYAFIARFRKTI</sequence>
<dbReference type="InterPro" id="IPR029063">
    <property type="entry name" value="SAM-dependent_MTases_sf"/>
</dbReference>
<keyword evidence="2" id="KW-0489">Methyltransferase</keyword>
<dbReference type="RefSeq" id="WP_086488218.1">
    <property type="nucleotide sequence ID" value="NZ_MSLT01000012.1"/>
</dbReference>
<keyword evidence="3" id="KW-1185">Reference proteome</keyword>
<dbReference type="InterPro" id="IPR025714">
    <property type="entry name" value="Methyltranfer_dom"/>
</dbReference>
<feature type="domain" description="Methyltransferase" evidence="1">
    <location>
        <begin position="39"/>
        <end position="160"/>
    </location>
</feature>
<dbReference type="PANTHER" id="PTHR43861">
    <property type="entry name" value="TRANS-ACONITATE 2-METHYLTRANSFERASE-RELATED"/>
    <property type="match status" value="1"/>
</dbReference>
<proteinExistence type="predicted"/>